<comment type="caution">
    <text evidence="2">The sequence shown here is derived from an EMBL/GenBank/DDBJ whole genome shotgun (WGS) entry which is preliminary data.</text>
</comment>
<dbReference type="AlphaFoldDB" id="A0A6G0TLD0"/>
<dbReference type="PANTHER" id="PTHR47272">
    <property type="entry name" value="DDE_TNP_1_7 DOMAIN-CONTAINING PROTEIN"/>
    <property type="match status" value="1"/>
</dbReference>
<reference evidence="2 3" key="1">
    <citation type="submission" date="2019-08" db="EMBL/GenBank/DDBJ databases">
        <title>The genome of the soybean aphid Biotype 1, its phylome, world population structure and adaptation to the North American continent.</title>
        <authorList>
            <person name="Giordano R."/>
            <person name="Donthu R.K."/>
            <person name="Hernandez A.G."/>
            <person name="Wright C.L."/>
            <person name="Zimin A.V."/>
        </authorList>
    </citation>
    <scope>NUCLEOTIDE SEQUENCE [LARGE SCALE GENOMIC DNA]</scope>
    <source>
        <tissue evidence="2">Whole aphids</tissue>
    </source>
</reference>
<organism evidence="2 3">
    <name type="scientific">Aphis glycines</name>
    <name type="common">Soybean aphid</name>
    <dbReference type="NCBI Taxonomy" id="307491"/>
    <lineage>
        <taxon>Eukaryota</taxon>
        <taxon>Metazoa</taxon>
        <taxon>Ecdysozoa</taxon>
        <taxon>Arthropoda</taxon>
        <taxon>Hexapoda</taxon>
        <taxon>Insecta</taxon>
        <taxon>Pterygota</taxon>
        <taxon>Neoptera</taxon>
        <taxon>Paraneoptera</taxon>
        <taxon>Hemiptera</taxon>
        <taxon>Sternorrhyncha</taxon>
        <taxon>Aphidomorpha</taxon>
        <taxon>Aphidoidea</taxon>
        <taxon>Aphididae</taxon>
        <taxon>Aphidini</taxon>
        <taxon>Aphis</taxon>
        <taxon>Aphis</taxon>
    </lineage>
</organism>
<gene>
    <name evidence="2" type="ORF">AGLY_008937</name>
</gene>
<dbReference type="EMBL" id="VYZN01000031">
    <property type="protein sequence ID" value="KAE9533858.1"/>
    <property type="molecule type" value="Genomic_DNA"/>
</dbReference>
<evidence type="ECO:0000313" key="2">
    <source>
        <dbReference type="EMBL" id="KAE9533858.1"/>
    </source>
</evidence>
<feature type="domain" description="PiggyBac transposable element-derived protein" evidence="1">
    <location>
        <begin position="63"/>
        <end position="366"/>
    </location>
</feature>
<sequence>MNNLLEQDIENLIYNISDVCDDEFSDVISDDELFETLIYHYDDEPSPVDNLLQNIEHILEQTRIVHAQQHPMKEVKIYLEIYKTDIEQYLGIVIMMSIIYMPNLRSYWSGNIYSHIIRNCMSVKVFENIKRYIHFNNNEFDLLRDDPNRDTLYKLRPIIFDLKQKYIGISMKKCISLDEQIYPTKSRSYMKQYLRNKNNLFKRLFYSEPDFGATGNLVVRLTRSIPINMHHKLYFDNYYTSILIMTFLEKHKIHTVGTFHANRTSEEYITVYENVPITTVGWRDNKVVKVASTYVGEVSTNKVKRHDRKTKTNIEVIRPQCINIYNKHMGDVDMMVSMIGRYRISIRTKKWYIKCFYHLFDMTLVNLWLLYKKVHRPKLTLAKFKEEVAVSLCQQYKKPTRRRRSSLENQLIIKKKKTNSSFTKP</sequence>
<name>A0A6G0TLD0_APHGL</name>
<dbReference type="Pfam" id="PF13843">
    <property type="entry name" value="DDE_Tnp_1_7"/>
    <property type="match status" value="1"/>
</dbReference>
<evidence type="ECO:0000313" key="3">
    <source>
        <dbReference type="Proteomes" id="UP000475862"/>
    </source>
</evidence>
<dbReference type="PANTHER" id="PTHR47272:SF1">
    <property type="entry name" value="PIGGYBAC TRANSPOSABLE ELEMENT-DERIVED PROTEIN 3-LIKE"/>
    <property type="match status" value="1"/>
</dbReference>
<protein>
    <recommendedName>
        <fullName evidence="1">PiggyBac transposable element-derived protein domain-containing protein</fullName>
    </recommendedName>
</protein>
<accession>A0A6G0TLD0</accession>
<proteinExistence type="predicted"/>
<dbReference type="Proteomes" id="UP000475862">
    <property type="component" value="Unassembled WGS sequence"/>
</dbReference>
<evidence type="ECO:0000259" key="1">
    <source>
        <dbReference type="Pfam" id="PF13843"/>
    </source>
</evidence>
<dbReference type="OrthoDB" id="6625073at2759"/>
<dbReference type="InterPro" id="IPR029526">
    <property type="entry name" value="PGBD"/>
</dbReference>
<keyword evidence="3" id="KW-1185">Reference proteome</keyword>